<evidence type="ECO:0000313" key="2">
    <source>
        <dbReference type="EMBL" id="SJZ96621.1"/>
    </source>
</evidence>
<reference evidence="2 3" key="1">
    <citation type="submission" date="2017-02" db="EMBL/GenBank/DDBJ databases">
        <authorList>
            <person name="Peterson S.W."/>
        </authorList>
    </citation>
    <scope>NUCLEOTIDE SEQUENCE [LARGE SCALE GENOMIC DNA]</scope>
    <source>
        <strain evidence="2 3">ATCC 700028</strain>
    </source>
</reference>
<evidence type="ECO:0008006" key="4">
    <source>
        <dbReference type="Google" id="ProtNLM"/>
    </source>
</evidence>
<keyword evidence="1" id="KW-1133">Transmembrane helix</keyword>
<organism evidence="2 3">
    <name type="scientific">Cetobacterium ceti</name>
    <dbReference type="NCBI Taxonomy" id="180163"/>
    <lineage>
        <taxon>Bacteria</taxon>
        <taxon>Fusobacteriati</taxon>
        <taxon>Fusobacteriota</taxon>
        <taxon>Fusobacteriia</taxon>
        <taxon>Fusobacteriales</taxon>
        <taxon>Fusobacteriaceae</taxon>
        <taxon>Cetobacterium</taxon>
    </lineage>
</organism>
<protein>
    <recommendedName>
        <fullName evidence="4">ATP synthase I chain</fullName>
    </recommendedName>
</protein>
<sequence>MNEIKRVFKRGFVTSGIILVYGIVTFNYLVYLGMFIGSLLSILGFYLICLDARASVMSNSPFRVGVTGYLKRYCIYGIFLGVTLKFFGIPMFVSSAIGLLSIRFNILLMALFDNIKKFKAKHLNLK</sequence>
<dbReference type="RefSeq" id="WP_078694549.1">
    <property type="nucleotide sequence ID" value="NZ_FUWX01000017.1"/>
</dbReference>
<dbReference type="Proteomes" id="UP000191153">
    <property type="component" value="Unassembled WGS sequence"/>
</dbReference>
<dbReference type="STRING" id="180163.SAMN02745174_02100"/>
<gene>
    <name evidence="2" type="ORF">SAMN02745174_02100</name>
</gene>
<dbReference type="EMBL" id="FUWX01000017">
    <property type="protein sequence ID" value="SJZ96621.1"/>
    <property type="molecule type" value="Genomic_DNA"/>
</dbReference>
<dbReference type="AlphaFoldDB" id="A0A1T4PZC9"/>
<name>A0A1T4PZC9_9FUSO</name>
<feature type="transmembrane region" description="Helical" evidence="1">
    <location>
        <begin position="30"/>
        <end position="49"/>
    </location>
</feature>
<feature type="transmembrane region" description="Helical" evidence="1">
    <location>
        <begin position="93"/>
        <end position="112"/>
    </location>
</feature>
<feature type="transmembrane region" description="Helical" evidence="1">
    <location>
        <begin position="7"/>
        <end position="24"/>
    </location>
</feature>
<keyword evidence="1" id="KW-0812">Transmembrane</keyword>
<feature type="transmembrane region" description="Helical" evidence="1">
    <location>
        <begin position="70"/>
        <end position="87"/>
    </location>
</feature>
<accession>A0A1T4PZC9</accession>
<proteinExistence type="predicted"/>
<dbReference type="OrthoDB" id="92694at2"/>
<keyword evidence="1" id="KW-0472">Membrane</keyword>
<keyword evidence="3" id="KW-1185">Reference proteome</keyword>
<evidence type="ECO:0000256" key="1">
    <source>
        <dbReference type="SAM" id="Phobius"/>
    </source>
</evidence>
<evidence type="ECO:0000313" key="3">
    <source>
        <dbReference type="Proteomes" id="UP000191153"/>
    </source>
</evidence>